<proteinExistence type="predicted"/>
<dbReference type="EMBL" id="JAUEPS010000106">
    <property type="protein sequence ID" value="KAK0437730.1"/>
    <property type="molecule type" value="Genomic_DNA"/>
</dbReference>
<dbReference type="RefSeq" id="XP_060322674.1">
    <property type="nucleotide sequence ID" value="XM_060470475.1"/>
</dbReference>
<protein>
    <submittedName>
        <fullName evidence="1">Uncharacterized protein</fullName>
    </submittedName>
</protein>
<gene>
    <name evidence="1" type="ORF">EV420DRAFT_1487007</name>
</gene>
<accession>A0AA39J942</accession>
<reference evidence="1" key="1">
    <citation type="submission" date="2023-06" db="EMBL/GenBank/DDBJ databases">
        <authorList>
            <consortium name="Lawrence Berkeley National Laboratory"/>
            <person name="Ahrendt S."/>
            <person name="Sahu N."/>
            <person name="Indic B."/>
            <person name="Wong-Bajracharya J."/>
            <person name="Merenyi Z."/>
            <person name="Ke H.-M."/>
            <person name="Monk M."/>
            <person name="Kocsube S."/>
            <person name="Drula E."/>
            <person name="Lipzen A."/>
            <person name="Balint B."/>
            <person name="Henrissat B."/>
            <person name="Andreopoulos B."/>
            <person name="Martin F.M."/>
            <person name="Harder C.B."/>
            <person name="Rigling D."/>
            <person name="Ford K.L."/>
            <person name="Foster G.D."/>
            <person name="Pangilinan J."/>
            <person name="Papanicolaou A."/>
            <person name="Barry K."/>
            <person name="LaButti K."/>
            <person name="Viragh M."/>
            <person name="Koriabine M."/>
            <person name="Yan M."/>
            <person name="Riley R."/>
            <person name="Champramary S."/>
            <person name="Plett K.L."/>
            <person name="Tsai I.J."/>
            <person name="Slot J."/>
            <person name="Sipos G."/>
            <person name="Plett J."/>
            <person name="Nagy L.G."/>
            <person name="Grigoriev I.V."/>
        </authorList>
    </citation>
    <scope>NUCLEOTIDE SEQUENCE</scope>
    <source>
        <strain evidence="1">CCBAS 213</strain>
    </source>
</reference>
<organism evidence="1 2">
    <name type="scientific">Armillaria tabescens</name>
    <name type="common">Ringless honey mushroom</name>
    <name type="synonym">Agaricus tabescens</name>
    <dbReference type="NCBI Taxonomy" id="1929756"/>
    <lineage>
        <taxon>Eukaryota</taxon>
        <taxon>Fungi</taxon>
        <taxon>Dikarya</taxon>
        <taxon>Basidiomycota</taxon>
        <taxon>Agaricomycotina</taxon>
        <taxon>Agaricomycetes</taxon>
        <taxon>Agaricomycetidae</taxon>
        <taxon>Agaricales</taxon>
        <taxon>Marasmiineae</taxon>
        <taxon>Physalacriaceae</taxon>
        <taxon>Desarmillaria</taxon>
    </lineage>
</organism>
<name>A0AA39J942_ARMTA</name>
<dbReference type="AlphaFoldDB" id="A0AA39J942"/>
<dbReference type="GeneID" id="85354023"/>
<dbReference type="Proteomes" id="UP001175211">
    <property type="component" value="Unassembled WGS sequence"/>
</dbReference>
<evidence type="ECO:0000313" key="1">
    <source>
        <dbReference type="EMBL" id="KAK0437730.1"/>
    </source>
</evidence>
<comment type="caution">
    <text evidence="1">The sequence shown here is derived from an EMBL/GenBank/DDBJ whole genome shotgun (WGS) entry which is preliminary data.</text>
</comment>
<evidence type="ECO:0000313" key="2">
    <source>
        <dbReference type="Proteomes" id="UP001175211"/>
    </source>
</evidence>
<sequence length="213" mass="24457">MVIANMLANPDFAQEFKTTPYVHLGPDRQWHWSEFMSGNFAWRHTTQIYETDPSTYGAMLVPIILGSDKTTVCSLLESCQAEMLQQEFYDNSTLLWDNYDIYEMLTSDLLHQIIKGSFKDHLVEWVGEYLEITVGAVRAKEIMDDIDQCDSLMVYLAAIADYMDNNIVCMFAAFLDFCYLVQQSDIDESTLLSISEAVDRFPPHAARKGLWLC</sequence>
<dbReference type="InterPro" id="IPR041078">
    <property type="entry name" value="Plavaka"/>
</dbReference>
<dbReference type="Pfam" id="PF18759">
    <property type="entry name" value="Plavaka"/>
    <property type="match status" value="2"/>
</dbReference>
<keyword evidence="2" id="KW-1185">Reference proteome</keyword>